<protein>
    <submittedName>
        <fullName evidence="2">Uncharacterized protein</fullName>
    </submittedName>
</protein>
<feature type="transmembrane region" description="Helical" evidence="1">
    <location>
        <begin position="120"/>
        <end position="139"/>
    </location>
</feature>
<reference evidence="2" key="1">
    <citation type="submission" date="2023-08" db="EMBL/GenBank/DDBJ databases">
        <title>Comparative genomics and taxonomic characterization of three novel marine species of genus Marivirga.</title>
        <authorList>
            <person name="Muhammad N."/>
            <person name="Kim S.-G."/>
        </authorList>
    </citation>
    <scope>NUCLEOTIDE SEQUENCE</scope>
    <source>
        <strain evidence="2">BKB1-2</strain>
    </source>
</reference>
<name>A0AA52EZ19_9BACT</name>
<sequence>MEQDNLKVEESLNIISQMVNTTRYNISEDKIIYLMWGYAVALSAITQYILQYQLNVEMAWLVWLTMPIAGVVNGIYFGRKKKKATAFSFTDRALSSLWKVFVVALIIFLFASPVLGWDGIYPVLMVLYGIGTASTGGIIKFKALSIGGYVSMFIGLVAFYLGFEIQLFLLALSVMVSFIIPGHLLPKN</sequence>
<gene>
    <name evidence="2" type="ORF">QYS47_30015</name>
</gene>
<feature type="transmembrane region" description="Helical" evidence="1">
    <location>
        <begin position="58"/>
        <end position="77"/>
    </location>
</feature>
<feature type="transmembrane region" description="Helical" evidence="1">
    <location>
        <begin position="97"/>
        <end position="114"/>
    </location>
</feature>
<dbReference type="AlphaFoldDB" id="A0AA52EZ19"/>
<proteinExistence type="predicted"/>
<feature type="transmembrane region" description="Helical" evidence="1">
    <location>
        <begin position="146"/>
        <end position="163"/>
    </location>
</feature>
<dbReference type="RefSeq" id="WP_302103652.1">
    <property type="nucleotide sequence ID" value="NZ_CP129968.2"/>
</dbReference>
<dbReference type="EMBL" id="CP129968">
    <property type="protein sequence ID" value="WNB18366.1"/>
    <property type="molecule type" value="Genomic_DNA"/>
</dbReference>
<organism evidence="2">
    <name type="scientific">Marivirga arenosa</name>
    <dbReference type="NCBI Taxonomy" id="3059076"/>
    <lineage>
        <taxon>Bacteria</taxon>
        <taxon>Pseudomonadati</taxon>
        <taxon>Bacteroidota</taxon>
        <taxon>Cytophagia</taxon>
        <taxon>Cytophagales</taxon>
        <taxon>Marivirgaceae</taxon>
        <taxon>Marivirga</taxon>
    </lineage>
</organism>
<keyword evidence="1" id="KW-0812">Transmembrane</keyword>
<accession>A0AA52EZ19</accession>
<dbReference type="Proteomes" id="UP001232019">
    <property type="component" value="Chromosome"/>
</dbReference>
<evidence type="ECO:0000313" key="2">
    <source>
        <dbReference type="EMBL" id="WNB18366.1"/>
    </source>
</evidence>
<feature type="transmembrane region" description="Helical" evidence="1">
    <location>
        <begin position="169"/>
        <end position="186"/>
    </location>
</feature>
<evidence type="ECO:0000256" key="1">
    <source>
        <dbReference type="SAM" id="Phobius"/>
    </source>
</evidence>
<feature type="transmembrane region" description="Helical" evidence="1">
    <location>
        <begin position="31"/>
        <end position="52"/>
    </location>
</feature>
<keyword evidence="1" id="KW-0472">Membrane</keyword>
<keyword evidence="1" id="KW-1133">Transmembrane helix</keyword>
<dbReference type="KEGG" id="marp:QYS47_30015"/>